<name>A0AAW0WRX3_CHEQU</name>
<comment type="pathway">
    <text evidence="1">Nucleotide-sugar biosynthesis; GDP-alpha-D-mannose biosynthesis; GDP-alpha-D-mannose from alpha-D-mannose 1-phosphate (GTP route): step 1/1.</text>
</comment>
<keyword evidence="7" id="KW-0342">GTP-binding</keyword>
<evidence type="ECO:0000259" key="9">
    <source>
        <dbReference type="Pfam" id="PF25087"/>
    </source>
</evidence>
<dbReference type="InterPro" id="IPR005835">
    <property type="entry name" value="NTP_transferase_dom"/>
</dbReference>
<evidence type="ECO:0000256" key="4">
    <source>
        <dbReference type="ARBA" id="ARBA00022679"/>
    </source>
</evidence>
<evidence type="ECO:0000313" key="11">
    <source>
        <dbReference type="Proteomes" id="UP001445076"/>
    </source>
</evidence>
<proteinExistence type="inferred from homology"/>
<dbReference type="InterPro" id="IPR018357">
    <property type="entry name" value="Hexapep_transf_CS"/>
</dbReference>
<evidence type="ECO:0000256" key="5">
    <source>
        <dbReference type="ARBA" id="ARBA00022695"/>
    </source>
</evidence>
<comment type="caution">
    <text evidence="10">The sequence shown here is derived from an EMBL/GenBank/DDBJ whole genome shotgun (WGS) entry which is preliminary data.</text>
</comment>
<sequence length="381" mass="42173">NLTTTRSSTSAIRCHFYLTLGNMKALILVGGYGTRLRPLTLSRPKPLVEFANKPIVLHQIEALVAAGVTQVVLAVSYHAEQMEQELAQEAQKLGIRITFSLEEEPLGTAGPIKLAQSILASNDEPFFVLNSDVICDFPFTQMVKFHKQHGREGTIVVTKVEEPSKYGVVIYDETGKIDRFVEKPQEFVSNKINAGMYIFNPSVLKRIECRPMSIEKEVFPYMAGDGQLYAQELHGFWMDIGQPKDFLTGMCLFLNSCKLNNSAKLYKGPGVVGNVLVDSSAKIGKNCRIGPNVTIGPDVVIEDGVCIKRCTILRGATIRSHTWLENCIIGWKCIVGQWVRMENVSVLGEDVIVKDELYVNGGMVLPHKSIGASVLEPKIIM</sequence>
<dbReference type="Pfam" id="PF00483">
    <property type="entry name" value="NTP_transferase"/>
    <property type="match status" value="1"/>
</dbReference>
<dbReference type="InterPro" id="IPR056729">
    <property type="entry name" value="GMPPB_C"/>
</dbReference>
<dbReference type="InterPro" id="IPR029044">
    <property type="entry name" value="Nucleotide-diphossugar_trans"/>
</dbReference>
<dbReference type="GO" id="GO:0009298">
    <property type="term" value="P:GDP-mannose biosynthetic process"/>
    <property type="evidence" value="ECO:0007669"/>
    <property type="project" value="InterPro"/>
</dbReference>
<keyword evidence="11" id="KW-1185">Reference proteome</keyword>
<gene>
    <name evidence="10" type="ORF">OTU49_008430</name>
</gene>
<evidence type="ECO:0000313" key="10">
    <source>
        <dbReference type="EMBL" id="KAK8730036.1"/>
    </source>
</evidence>
<protein>
    <recommendedName>
        <fullName evidence="3">mannose-1-phosphate guanylyltransferase</fullName>
        <ecNumber evidence="3">2.7.7.13</ecNumber>
    </recommendedName>
</protein>
<evidence type="ECO:0000256" key="6">
    <source>
        <dbReference type="ARBA" id="ARBA00022741"/>
    </source>
</evidence>
<feature type="domain" description="Nucleotidyl transferase" evidence="8">
    <location>
        <begin position="24"/>
        <end position="251"/>
    </location>
</feature>
<keyword evidence="4" id="KW-0808">Transferase</keyword>
<comment type="similarity">
    <text evidence="2">Belongs to the transferase hexapeptide repeat family.</text>
</comment>
<evidence type="ECO:0000256" key="7">
    <source>
        <dbReference type="ARBA" id="ARBA00023134"/>
    </source>
</evidence>
<reference evidence="10 11" key="1">
    <citation type="journal article" date="2024" name="BMC Genomics">
        <title>Genome assembly of redclaw crayfish (Cherax quadricarinatus) provides insights into its immune adaptation and hypoxia tolerance.</title>
        <authorList>
            <person name="Liu Z."/>
            <person name="Zheng J."/>
            <person name="Li H."/>
            <person name="Fang K."/>
            <person name="Wang S."/>
            <person name="He J."/>
            <person name="Zhou D."/>
            <person name="Weng S."/>
            <person name="Chi M."/>
            <person name="Gu Z."/>
            <person name="He J."/>
            <person name="Li F."/>
            <person name="Wang M."/>
        </authorList>
    </citation>
    <scope>NUCLEOTIDE SEQUENCE [LARGE SCALE GENOMIC DNA]</scope>
    <source>
        <strain evidence="10">ZL_2023a</strain>
    </source>
</reference>
<dbReference type="GO" id="GO:0004475">
    <property type="term" value="F:mannose-1-phosphate guanylyltransferase (GTP) activity"/>
    <property type="evidence" value="ECO:0007669"/>
    <property type="project" value="UniProtKB-EC"/>
</dbReference>
<keyword evidence="5" id="KW-0548">Nucleotidyltransferase</keyword>
<dbReference type="GO" id="GO:0005525">
    <property type="term" value="F:GTP binding"/>
    <property type="evidence" value="ECO:0007669"/>
    <property type="project" value="UniProtKB-KW"/>
</dbReference>
<organism evidence="10 11">
    <name type="scientific">Cherax quadricarinatus</name>
    <name type="common">Australian red claw crayfish</name>
    <dbReference type="NCBI Taxonomy" id="27406"/>
    <lineage>
        <taxon>Eukaryota</taxon>
        <taxon>Metazoa</taxon>
        <taxon>Ecdysozoa</taxon>
        <taxon>Arthropoda</taxon>
        <taxon>Crustacea</taxon>
        <taxon>Multicrustacea</taxon>
        <taxon>Malacostraca</taxon>
        <taxon>Eumalacostraca</taxon>
        <taxon>Eucarida</taxon>
        <taxon>Decapoda</taxon>
        <taxon>Pleocyemata</taxon>
        <taxon>Astacidea</taxon>
        <taxon>Parastacoidea</taxon>
        <taxon>Parastacidae</taxon>
        <taxon>Cherax</taxon>
    </lineage>
</organism>
<dbReference type="Gene3D" id="2.160.10.10">
    <property type="entry name" value="Hexapeptide repeat proteins"/>
    <property type="match status" value="1"/>
</dbReference>
<dbReference type="FunFam" id="2.160.10.10:FF:000018">
    <property type="entry name" value="Mannose-1-phosphate guanyltransferase beta"/>
    <property type="match status" value="1"/>
</dbReference>
<dbReference type="CDD" id="cd06425">
    <property type="entry name" value="M1P_guanylylT_B_like_N"/>
    <property type="match status" value="1"/>
</dbReference>
<dbReference type="AlphaFoldDB" id="A0AAW0WRX3"/>
<evidence type="ECO:0000256" key="1">
    <source>
        <dbReference type="ARBA" id="ARBA00004823"/>
    </source>
</evidence>
<dbReference type="EC" id="2.7.7.13" evidence="3"/>
<dbReference type="InterPro" id="IPR050486">
    <property type="entry name" value="Mannose-1P_guanyltransferase"/>
</dbReference>
<dbReference type="PROSITE" id="PS00101">
    <property type="entry name" value="HEXAPEP_TRANSFERASES"/>
    <property type="match status" value="1"/>
</dbReference>
<dbReference type="SUPFAM" id="SSF53448">
    <property type="entry name" value="Nucleotide-diphospho-sugar transferases"/>
    <property type="match status" value="1"/>
</dbReference>
<dbReference type="Gene3D" id="3.90.550.10">
    <property type="entry name" value="Spore Coat Polysaccharide Biosynthesis Protein SpsA, Chain A"/>
    <property type="match status" value="1"/>
</dbReference>
<evidence type="ECO:0000256" key="3">
    <source>
        <dbReference type="ARBA" id="ARBA00012387"/>
    </source>
</evidence>
<dbReference type="PANTHER" id="PTHR22572">
    <property type="entry name" value="SUGAR-1-PHOSPHATE GUANYL TRANSFERASE"/>
    <property type="match status" value="1"/>
</dbReference>
<dbReference type="InterPro" id="IPR045233">
    <property type="entry name" value="GMPPB_N"/>
</dbReference>
<feature type="domain" description="Mannose-1-phosphate guanyltransferase C-terminal" evidence="9">
    <location>
        <begin position="271"/>
        <end position="380"/>
    </location>
</feature>
<feature type="non-terminal residue" evidence="10">
    <location>
        <position position="1"/>
    </location>
</feature>
<evidence type="ECO:0000256" key="2">
    <source>
        <dbReference type="ARBA" id="ARBA00007274"/>
    </source>
</evidence>
<accession>A0AAW0WRX3</accession>
<dbReference type="FunFam" id="3.90.550.10:FF:000013">
    <property type="entry name" value="mannose-1-phosphate guanyltransferase beta"/>
    <property type="match status" value="1"/>
</dbReference>
<keyword evidence="6" id="KW-0547">Nucleotide-binding</keyword>
<dbReference type="Pfam" id="PF25087">
    <property type="entry name" value="GMPPB_C"/>
    <property type="match status" value="1"/>
</dbReference>
<dbReference type="EMBL" id="JARKIK010000066">
    <property type="protein sequence ID" value="KAK8730036.1"/>
    <property type="molecule type" value="Genomic_DNA"/>
</dbReference>
<dbReference type="Proteomes" id="UP001445076">
    <property type="component" value="Unassembled WGS sequence"/>
</dbReference>
<evidence type="ECO:0000259" key="8">
    <source>
        <dbReference type="Pfam" id="PF00483"/>
    </source>
</evidence>